<feature type="non-terminal residue" evidence="1">
    <location>
        <position position="1"/>
    </location>
</feature>
<dbReference type="OrthoDB" id="4500473at2759"/>
<dbReference type="EMBL" id="AZNF01000022">
    <property type="protein sequence ID" value="KID59949.1"/>
    <property type="molecule type" value="Genomic_DNA"/>
</dbReference>
<evidence type="ECO:0000313" key="2">
    <source>
        <dbReference type="Proteomes" id="UP000031186"/>
    </source>
</evidence>
<gene>
    <name evidence="1" type="ORF">MAN_10199</name>
</gene>
<proteinExistence type="predicted"/>
<sequence>MASVRTYILAPNLQYRPSGPIQIGNIIADPFQPTRALSSVPVDKHTDIETVTEHHHELLREKGQSLDARIWVHFLQSIGTESNAERGAERTRAYSIDELETRYLHSEPADDDPELMRRLAEPRVQAAINAGLFGRQPVYLISGVKIAKGLSARSELRREAGGGAGTTVPVAESVSLGAEVGGKKYDNISSSYRTEESVVFAYQLHVLRLKGRKKRLTVGVFESEVAFLHEDDDEQINGVSIKLASTEDLERFEDQHIHVANHELVDAEGTTCVCVVAHAE</sequence>
<dbReference type="VEuPathDB" id="FungiDB:MAN_10199"/>
<organism evidence="1 2">
    <name type="scientific">Metarhizium anisopliae (strain ARSEF 549)</name>
    <dbReference type="NCBI Taxonomy" id="3151832"/>
    <lineage>
        <taxon>Eukaryota</taxon>
        <taxon>Fungi</taxon>
        <taxon>Dikarya</taxon>
        <taxon>Ascomycota</taxon>
        <taxon>Pezizomycotina</taxon>
        <taxon>Sordariomycetes</taxon>
        <taxon>Hypocreomycetidae</taxon>
        <taxon>Hypocreales</taxon>
        <taxon>Clavicipitaceae</taxon>
        <taxon>Metarhizium</taxon>
    </lineage>
</organism>
<dbReference type="AlphaFoldDB" id="A0A0B4FUP0"/>
<protein>
    <submittedName>
        <fullName evidence="1">Uncharacterized protein</fullName>
    </submittedName>
</protein>
<accession>A0A0B4FUP0</accession>
<reference evidence="1 2" key="1">
    <citation type="journal article" date="2014" name="Proc. Natl. Acad. Sci. U.S.A.">
        <title>Trajectory and genomic determinants of fungal-pathogen speciation and host adaptation.</title>
        <authorList>
            <person name="Hu X."/>
            <person name="Xiao G."/>
            <person name="Zheng P."/>
            <person name="Shang Y."/>
            <person name="Su Y."/>
            <person name="Zhang X."/>
            <person name="Liu X."/>
            <person name="Zhan S."/>
            <person name="St Leger R.J."/>
            <person name="Wang C."/>
        </authorList>
    </citation>
    <scope>NUCLEOTIDE SEQUENCE [LARGE SCALE GENOMIC DNA]</scope>
    <source>
        <strain evidence="1 2">ARSEF 549</strain>
    </source>
</reference>
<comment type="caution">
    <text evidence="1">The sequence shown here is derived from an EMBL/GenBank/DDBJ whole genome shotgun (WGS) entry which is preliminary data.</text>
</comment>
<evidence type="ECO:0000313" key="1">
    <source>
        <dbReference type="EMBL" id="KID59949.1"/>
    </source>
</evidence>
<dbReference type="HOGENOM" id="CLU_057547_3_0_1"/>
<keyword evidence="2" id="KW-1185">Reference proteome</keyword>
<dbReference type="Proteomes" id="UP000031186">
    <property type="component" value="Unassembled WGS sequence"/>
</dbReference>
<name>A0A0B4FUP0_METAF</name>